<name>A0ACC2X9J3_9TREE</name>
<sequence>MSKRQRVSSAATEASYNGFQPVPIRVQDISTTSSSKKSNVANGKGKAKAGDLSSAVHYLWIRQHRASKATASATTGVSAPETLPPTRTLFVANLPVDTTERDVRLMFGTYGGIDRVEFKVGEIGRMGREGDPWWTVEDEEEEDSDDDSDEEDDEEEDAEDDEKDDAATPDQMMDATEESTDPTMTKRQRRRITRKQERADPEFAINALRKKAPQVVPLLPLNPRSSANGQGYLAPCSGCYVVYLDELSVSRCLQLAGGKSGVKTWERAAASSKSSVIDEPTGLTYYRRLHTLLRPSLDIIKRHADTSIALFDWHANLSSERAKRGAITDDDGFTLVVRGGKFGRTAGKGEKGVAVASRRFMLDSKRAVKKAVVVASAEERGVTGDDADMLDAREGLTRGKKRKSQRLEGFYKFQRDEQRRSLGISPSDLASIRADFEADKAKVETLKAAKRFKPY</sequence>
<comment type="caution">
    <text evidence="1">The sequence shown here is derived from an EMBL/GenBank/DDBJ whole genome shotgun (WGS) entry which is preliminary data.</text>
</comment>
<evidence type="ECO:0000313" key="2">
    <source>
        <dbReference type="Proteomes" id="UP001234202"/>
    </source>
</evidence>
<gene>
    <name evidence="1" type="ORF">QFC24_005260</name>
</gene>
<keyword evidence="2" id="KW-1185">Reference proteome</keyword>
<proteinExistence type="predicted"/>
<accession>A0ACC2X9J3</accession>
<dbReference type="Proteomes" id="UP001234202">
    <property type="component" value="Unassembled WGS sequence"/>
</dbReference>
<reference evidence="1" key="1">
    <citation type="submission" date="2023-04" db="EMBL/GenBank/DDBJ databases">
        <title>Draft Genome sequencing of Naganishia species isolated from polar environments using Oxford Nanopore Technology.</title>
        <authorList>
            <person name="Leo P."/>
            <person name="Venkateswaran K."/>
        </authorList>
    </citation>
    <scope>NUCLEOTIDE SEQUENCE</scope>
    <source>
        <strain evidence="1">DBVPG 5303</strain>
    </source>
</reference>
<dbReference type="EMBL" id="JASBWV010000021">
    <property type="protein sequence ID" value="KAJ9120306.1"/>
    <property type="molecule type" value="Genomic_DNA"/>
</dbReference>
<evidence type="ECO:0000313" key="1">
    <source>
        <dbReference type="EMBL" id="KAJ9120306.1"/>
    </source>
</evidence>
<protein>
    <submittedName>
        <fullName evidence="1">Uncharacterized protein</fullName>
    </submittedName>
</protein>
<organism evidence="1 2">
    <name type="scientific">Naganishia onofrii</name>
    <dbReference type="NCBI Taxonomy" id="1851511"/>
    <lineage>
        <taxon>Eukaryota</taxon>
        <taxon>Fungi</taxon>
        <taxon>Dikarya</taxon>
        <taxon>Basidiomycota</taxon>
        <taxon>Agaricomycotina</taxon>
        <taxon>Tremellomycetes</taxon>
        <taxon>Filobasidiales</taxon>
        <taxon>Filobasidiaceae</taxon>
        <taxon>Naganishia</taxon>
    </lineage>
</organism>